<dbReference type="RefSeq" id="XP_066075536.1">
    <property type="nucleotide sequence ID" value="XM_066219439.1"/>
</dbReference>
<dbReference type="Proteomes" id="UP001355207">
    <property type="component" value="Chromosome 4"/>
</dbReference>
<feature type="compositionally biased region" description="Low complexity" evidence="1">
    <location>
        <begin position="84"/>
        <end position="103"/>
    </location>
</feature>
<keyword evidence="3" id="KW-1185">Reference proteome</keyword>
<dbReference type="AlphaFoldDB" id="A0AAX4JV68"/>
<sequence>MSRSAISLIKSVKPGNFRSLHTSVIQRYSDDVLPPTPSSAEALGFKNQTGRTRQLPKDLMINISPSVKQNIPRDDRRSNRVQMNSAKSSNAKSNKFGKSNGKSTPNEGEQVDFFGDSNLTSVPSGSGPSSSKPKSRRDLKGVSLDIISDSTTSQSNLSSSGSSLPPDVIRRQRRENRNNHNNRQPGQSQGGPRGNQRNSKRDKRRNNVGIKLNSGEKRVLLPKRQLTLDIMDHSEKGLFGKNTLISTSSAQSGSSVISALGHPRKVSPIRQTNSSSPQFPSSPIPILSTLPAKSAEQAIQIASWSAALNGSIAPRVKSRLSETVKAQLSR</sequence>
<feature type="region of interest" description="Disordered" evidence="1">
    <location>
        <begin position="149"/>
        <end position="168"/>
    </location>
</feature>
<name>A0AAX4JV68_9TREE</name>
<protein>
    <submittedName>
        <fullName evidence="2">Uncharacterized protein</fullName>
    </submittedName>
</protein>
<dbReference type="EMBL" id="CP144101">
    <property type="protein sequence ID" value="WWC88773.1"/>
    <property type="molecule type" value="Genomic_DNA"/>
</dbReference>
<feature type="region of interest" description="Disordered" evidence="1">
    <location>
        <begin position="174"/>
        <end position="216"/>
    </location>
</feature>
<feature type="compositionally biased region" description="Low complexity" evidence="1">
    <location>
        <begin position="149"/>
        <end position="167"/>
    </location>
</feature>
<dbReference type="GeneID" id="91094356"/>
<organism evidence="2 3">
    <name type="scientific">Kwoniella dendrophila CBS 6074</name>
    <dbReference type="NCBI Taxonomy" id="1295534"/>
    <lineage>
        <taxon>Eukaryota</taxon>
        <taxon>Fungi</taxon>
        <taxon>Dikarya</taxon>
        <taxon>Basidiomycota</taxon>
        <taxon>Agaricomycotina</taxon>
        <taxon>Tremellomycetes</taxon>
        <taxon>Tremellales</taxon>
        <taxon>Cryptococcaceae</taxon>
        <taxon>Kwoniella</taxon>
    </lineage>
</organism>
<evidence type="ECO:0000313" key="3">
    <source>
        <dbReference type="Proteomes" id="UP001355207"/>
    </source>
</evidence>
<gene>
    <name evidence="2" type="ORF">L201_003686</name>
</gene>
<evidence type="ECO:0000313" key="2">
    <source>
        <dbReference type="EMBL" id="WWC88773.1"/>
    </source>
</evidence>
<feature type="compositionally biased region" description="Low complexity" evidence="1">
    <location>
        <begin position="123"/>
        <end position="132"/>
    </location>
</feature>
<accession>A0AAX4JV68</accession>
<reference evidence="2 3" key="1">
    <citation type="submission" date="2024-01" db="EMBL/GenBank/DDBJ databases">
        <title>Comparative genomics of Cryptococcus and Kwoniella reveals pathogenesis evolution and contrasting modes of karyotype evolution via chromosome fusion or intercentromeric recombination.</title>
        <authorList>
            <person name="Coelho M.A."/>
            <person name="David-Palma M."/>
            <person name="Shea T."/>
            <person name="Bowers K."/>
            <person name="McGinley-Smith S."/>
            <person name="Mohammad A.W."/>
            <person name="Gnirke A."/>
            <person name="Yurkov A.M."/>
            <person name="Nowrousian M."/>
            <person name="Sun S."/>
            <person name="Cuomo C.A."/>
            <person name="Heitman J."/>
        </authorList>
    </citation>
    <scope>NUCLEOTIDE SEQUENCE [LARGE SCALE GENOMIC DNA]</scope>
    <source>
        <strain evidence="2 3">CBS 6074</strain>
    </source>
</reference>
<proteinExistence type="predicted"/>
<evidence type="ECO:0000256" key="1">
    <source>
        <dbReference type="SAM" id="MobiDB-lite"/>
    </source>
</evidence>
<feature type="region of interest" description="Disordered" evidence="1">
    <location>
        <begin position="64"/>
        <end position="138"/>
    </location>
</feature>